<keyword evidence="2 5" id="KW-0812">Transmembrane</keyword>
<dbReference type="AlphaFoldDB" id="A0A9X0A2Q6"/>
<organism evidence="6 7">
    <name type="scientific">Desmophyllum pertusum</name>
    <dbReference type="NCBI Taxonomy" id="174260"/>
    <lineage>
        <taxon>Eukaryota</taxon>
        <taxon>Metazoa</taxon>
        <taxon>Cnidaria</taxon>
        <taxon>Anthozoa</taxon>
        <taxon>Hexacorallia</taxon>
        <taxon>Scleractinia</taxon>
        <taxon>Caryophylliina</taxon>
        <taxon>Caryophylliidae</taxon>
        <taxon>Desmophyllum</taxon>
    </lineage>
</organism>
<dbReference type="SUPFAM" id="SSF103473">
    <property type="entry name" value="MFS general substrate transporter"/>
    <property type="match status" value="1"/>
</dbReference>
<keyword evidence="4 5" id="KW-0472">Membrane</keyword>
<dbReference type="OrthoDB" id="5990185at2759"/>
<evidence type="ECO:0000256" key="3">
    <source>
        <dbReference type="ARBA" id="ARBA00022989"/>
    </source>
</evidence>
<dbReference type="Proteomes" id="UP001163046">
    <property type="component" value="Unassembled WGS sequence"/>
</dbReference>
<evidence type="ECO:0000256" key="5">
    <source>
        <dbReference type="SAM" id="Phobius"/>
    </source>
</evidence>
<name>A0A9X0A2Q6_9CNID</name>
<dbReference type="PANTHER" id="PTHR24064">
    <property type="entry name" value="SOLUTE CARRIER FAMILY 22 MEMBER"/>
    <property type="match status" value="1"/>
</dbReference>
<dbReference type="InterPro" id="IPR036259">
    <property type="entry name" value="MFS_trans_sf"/>
</dbReference>
<dbReference type="Pfam" id="PF00083">
    <property type="entry name" value="Sugar_tr"/>
    <property type="match status" value="1"/>
</dbReference>
<feature type="transmembrane region" description="Helical" evidence="5">
    <location>
        <begin position="12"/>
        <end position="36"/>
    </location>
</feature>
<keyword evidence="3 5" id="KW-1133">Transmembrane helix</keyword>
<evidence type="ECO:0000256" key="4">
    <source>
        <dbReference type="ARBA" id="ARBA00023136"/>
    </source>
</evidence>
<comment type="subcellular location">
    <subcellularLocation>
        <location evidence="1">Membrane</location>
        <topology evidence="1">Multi-pass membrane protein</topology>
    </subcellularLocation>
</comment>
<protein>
    <submittedName>
        <fullName evidence="6">Uncharacterized protein</fullName>
    </submittedName>
</protein>
<evidence type="ECO:0000313" key="7">
    <source>
        <dbReference type="Proteomes" id="UP001163046"/>
    </source>
</evidence>
<comment type="caution">
    <text evidence="6">The sequence shown here is derived from an EMBL/GenBank/DDBJ whole genome shotgun (WGS) entry which is preliminary data.</text>
</comment>
<dbReference type="EMBL" id="MU825404">
    <property type="protein sequence ID" value="KAJ7391898.1"/>
    <property type="molecule type" value="Genomic_DNA"/>
</dbReference>
<keyword evidence="7" id="KW-1185">Reference proteome</keyword>
<evidence type="ECO:0000313" key="6">
    <source>
        <dbReference type="EMBL" id="KAJ7391898.1"/>
    </source>
</evidence>
<reference evidence="6" key="1">
    <citation type="submission" date="2023-01" db="EMBL/GenBank/DDBJ databases">
        <title>Genome assembly of the deep-sea coral Lophelia pertusa.</title>
        <authorList>
            <person name="Herrera S."/>
            <person name="Cordes E."/>
        </authorList>
    </citation>
    <scope>NUCLEOTIDE SEQUENCE</scope>
    <source>
        <strain evidence="6">USNM1676648</strain>
        <tissue evidence="6">Polyp</tissue>
    </source>
</reference>
<dbReference type="InterPro" id="IPR005828">
    <property type="entry name" value="MFS_sugar_transport-like"/>
</dbReference>
<evidence type="ECO:0000256" key="2">
    <source>
        <dbReference type="ARBA" id="ARBA00022692"/>
    </source>
</evidence>
<proteinExistence type="predicted"/>
<sequence length="162" mass="17617">MYDPGDDKGFMAGRIIMALTAKFFVFISFDAVFVYAAELFPTVIRNIGMGSSTAAARIGSFCSPYIVHLRLVHPLLPYGIMGVNALLAGLVCQTLPETKGMPTAETMDTEGAEEAYMTLQSTDPKDKNAEEMQHMADTVKDITSSKANLVDNDAGYFMHTAM</sequence>
<dbReference type="Gene3D" id="1.20.1250.20">
    <property type="entry name" value="MFS general substrate transporter like domains"/>
    <property type="match status" value="1"/>
</dbReference>
<gene>
    <name evidence="6" type="ORF">OS493_016194</name>
</gene>
<evidence type="ECO:0000256" key="1">
    <source>
        <dbReference type="ARBA" id="ARBA00004141"/>
    </source>
</evidence>
<dbReference type="GO" id="GO:0016020">
    <property type="term" value="C:membrane"/>
    <property type="evidence" value="ECO:0007669"/>
    <property type="project" value="UniProtKB-SubCell"/>
</dbReference>
<accession>A0A9X0A2Q6</accession>
<dbReference type="GO" id="GO:0022857">
    <property type="term" value="F:transmembrane transporter activity"/>
    <property type="evidence" value="ECO:0007669"/>
    <property type="project" value="InterPro"/>
</dbReference>